<dbReference type="AlphaFoldDB" id="A0A101MAF7"/>
<dbReference type="EMBL" id="LLXE01000414">
    <property type="protein sequence ID" value="KUM56974.1"/>
    <property type="molecule type" value="Genomic_DNA"/>
</dbReference>
<keyword evidence="3" id="KW-1185">Reference proteome</keyword>
<sequence>MYPFGFDGNGMIRATRTPEDLAPVIRAHGLPLIAVARDTVALTGRRHTLLGTVLLDKKDKSIKAARSAFTVGTIVAPKLFVEMPITIDRQLFTHTGKYLETQKDEATLAETSFSKEFKPACNARNTMSSLHNTLAILMGDPITVIRLIDLPDYRLAYGPIEGSTTITEHFITKFAIQPYSNMLALGYTNTDDVEAPVTVNQSVQTEDPTPKRKITRRNKLPEGNRHEHAATQPAQTELQIDPLLLSTWLTAVLTSSVHLRATPPNKREVRWK</sequence>
<dbReference type="STRING" id="48697.A0A101MAF7"/>
<evidence type="ECO:0000256" key="1">
    <source>
        <dbReference type="SAM" id="MobiDB-lite"/>
    </source>
</evidence>
<protein>
    <submittedName>
        <fullName evidence="2">Uncharacterized protein</fullName>
    </submittedName>
</protein>
<feature type="compositionally biased region" description="Basic and acidic residues" evidence="1">
    <location>
        <begin position="219"/>
        <end position="229"/>
    </location>
</feature>
<comment type="caution">
    <text evidence="2">The sequence shown here is derived from an EMBL/GenBank/DDBJ whole genome shotgun (WGS) entry which is preliminary data.</text>
</comment>
<reference evidence="2 3" key="1">
    <citation type="submission" date="2015-10" db="EMBL/GenBank/DDBJ databases">
        <title>Genome sequencing of Penicillium freii.</title>
        <authorList>
            <person name="Nguyen H.D."/>
            <person name="Visagie C.M."/>
            <person name="Seifert K.A."/>
        </authorList>
    </citation>
    <scope>NUCLEOTIDE SEQUENCE [LARGE SCALE GENOMIC DNA]</scope>
    <source>
        <strain evidence="2 3">DAOM 242723</strain>
    </source>
</reference>
<dbReference type="Proteomes" id="UP000055045">
    <property type="component" value="Unassembled WGS sequence"/>
</dbReference>
<gene>
    <name evidence="2" type="ORF">ACN42_g10223</name>
</gene>
<evidence type="ECO:0000313" key="2">
    <source>
        <dbReference type="EMBL" id="KUM56974.1"/>
    </source>
</evidence>
<proteinExistence type="predicted"/>
<organism evidence="2 3">
    <name type="scientific">Penicillium freii</name>
    <dbReference type="NCBI Taxonomy" id="48697"/>
    <lineage>
        <taxon>Eukaryota</taxon>
        <taxon>Fungi</taxon>
        <taxon>Dikarya</taxon>
        <taxon>Ascomycota</taxon>
        <taxon>Pezizomycotina</taxon>
        <taxon>Eurotiomycetes</taxon>
        <taxon>Eurotiomycetidae</taxon>
        <taxon>Eurotiales</taxon>
        <taxon>Aspergillaceae</taxon>
        <taxon>Penicillium</taxon>
    </lineage>
</organism>
<feature type="region of interest" description="Disordered" evidence="1">
    <location>
        <begin position="199"/>
        <end position="235"/>
    </location>
</feature>
<name>A0A101MAF7_PENFR</name>
<accession>A0A101MAF7</accession>
<evidence type="ECO:0000313" key="3">
    <source>
        <dbReference type="Proteomes" id="UP000055045"/>
    </source>
</evidence>